<dbReference type="Proteomes" id="UP000886841">
    <property type="component" value="Unassembled WGS sequence"/>
</dbReference>
<organism evidence="3 4">
    <name type="scientific">Candidatus Egerieimonas intestinavium</name>
    <dbReference type="NCBI Taxonomy" id="2840777"/>
    <lineage>
        <taxon>Bacteria</taxon>
        <taxon>Bacillati</taxon>
        <taxon>Bacillota</taxon>
        <taxon>Clostridia</taxon>
        <taxon>Lachnospirales</taxon>
        <taxon>Lachnospiraceae</taxon>
        <taxon>Lachnospiraceae incertae sedis</taxon>
        <taxon>Candidatus Egerieimonas</taxon>
    </lineage>
</organism>
<dbReference type="InterPro" id="IPR000326">
    <property type="entry name" value="PAP2/HPO"/>
</dbReference>
<dbReference type="InterPro" id="IPR036938">
    <property type="entry name" value="PAP2/HPO_sf"/>
</dbReference>
<reference evidence="3" key="1">
    <citation type="submission" date="2020-10" db="EMBL/GenBank/DDBJ databases">
        <authorList>
            <person name="Gilroy R."/>
        </authorList>
    </citation>
    <scope>NUCLEOTIDE SEQUENCE</scope>
    <source>
        <strain evidence="3">ChiSxjej1B13-7041</strain>
    </source>
</reference>
<feature type="transmembrane region" description="Helical" evidence="1">
    <location>
        <begin position="80"/>
        <end position="101"/>
    </location>
</feature>
<dbReference type="Gene3D" id="1.20.144.10">
    <property type="entry name" value="Phosphatidic acid phosphatase type 2/haloperoxidase"/>
    <property type="match status" value="1"/>
</dbReference>
<feature type="transmembrane region" description="Helical" evidence="1">
    <location>
        <begin position="134"/>
        <end position="153"/>
    </location>
</feature>
<evidence type="ECO:0000313" key="3">
    <source>
        <dbReference type="EMBL" id="HIR93874.1"/>
    </source>
</evidence>
<keyword evidence="1" id="KW-0812">Transmembrane</keyword>
<feature type="transmembrane region" description="Helical" evidence="1">
    <location>
        <begin position="51"/>
        <end position="73"/>
    </location>
</feature>
<feature type="transmembrane region" description="Helical" evidence="1">
    <location>
        <begin position="160"/>
        <end position="179"/>
    </location>
</feature>
<keyword evidence="1" id="KW-0472">Membrane</keyword>
<evidence type="ECO:0000259" key="2">
    <source>
        <dbReference type="Pfam" id="PF01569"/>
    </source>
</evidence>
<feature type="transmembrane region" description="Helical" evidence="1">
    <location>
        <begin position="185"/>
        <end position="203"/>
    </location>
</feature>
<feature type="transmembrane region" description="Helical" evidence="1">
    <location>
        <begin position="7"/>
        <end position="27"/>
    </location>
</feature>
<accession>A0A9D1ELN6</accession>
<proteinExistence type="predicted"/>
<feature type="domain" description="Phosphatidic acid phosphatase type 2/haloperoxidase" evidence="2">
    <location>
        <begin position="105"/>
        <end position="204"/>
    </location>
</feature>
<comment type="caution">
    <text evidence="3">The sequence shown here is derived from an EMBL/GenBank/DDBJ whole genome shotgun (WGS) entry which is preliminary data.</text>
</comment>
<name>A0A9D1ELN6_9FIRM</name>
<dbReference type="EMBL" id="DVHU01000096">
    <property type="protein sequence ID" value="HIR93874.1"/>
    <property type="molecule type" value="Genomic_DNA"/>
</dbReference>
<keyword evidence="1" id="KW-1133">Transmembrane helix</keyword>
<evidence type="ECO:0000313" key="4">
    <source>
        <dbReference type="Proteomes" id="UP000886841"/>
    </source>
</evidence>
<gene>
    <name evidence="3" type="ORF">IAB98_10710</name>
</gene>
<dbReference type="Pfam" id="PF01569">
    <property type="entry name" value="PAP2"/>
    <property type="match status" value="1"/>
</dbReference>
<evidence type="ECO:0000256" key="1">
    <source>
        <dbReference type="SAM" id="Phobius"/>
    </source>
</evidence>
<reference evidence="3" key="2">
    <citation type="journal article" date="2021" name="PeerJ">
        <title>Extensive microbial diversity within the chicken gut microbiome revealed by metagenomics and culture.</title>
        <authorList>
            <person name="Gilroy R."/>
            <person name="Ravi A."/>
            <person name="Getino M."/>
            <person name="Pursley I."/>
            <person name="Horton D.L."/>
            <person name="Alikhan N.F."/>
            <person name="Baker D."/>
            <person name="Gharbi K."/>
            <person name="Hall N."/>
            <person name="Watson M."/>
            <person name="Adriaenssens E.M."/>
            <person name="Foster-Nyarko E."/>
            <person name="Jarju S."/>
            <person name="Secka A."/>
            <person name="Antonio M."/>
            <person name="Oren A."/>
            <person name="Chaudhuri R.R."/>
            <person name="La Ragione R."/>
            <person name="Hildebrand F."/>
            <person name="Pallen M.J."/>
        </authorList>
    </citation>
    <scope>NUCLEOTIDE SEQUENCE</scope>
    <source>
        <strain evidence="3">ChiSxjej1B13-7041</strain>
    </source>
</reference>
<dbReference type="GO" id="GO:0016020">
    <property type="term" value="C:membrane"/>
    <property type="evidence" value="ECO:0007669"/>
    <property type="project" value="UniProtKB-SubCell"/>
</dbReference>
<protein>
    <submittedName>
        <fullName evidence="3">Phosphatase PAP2 family protein</fullName>
    </submittedName>
</protein>
<dbReference type="SUPFAM" id="SSF48317">
    <property type="entry name" value="Acid phosphatase/Vanadium-dependent haloperoxidase"/>
    <property type="match status" value="1"/>
</dbReference>
<dbReference type="AlphaFoldDB" id="A0A9D1ELN6"/>
<sequence length="224" mass="26344">MELFKKYRHALLIPAYGIFYMICFTYLERTVVRNYHVIHSPLDDLIPFCEYFIVPYLLWFAYIVLTVVYFALFNDSKQEYYRLAANLIIGMSLFLVISYVYPNGVNLRPEHLADTNLFTHLVHYIYSHDTPTNVFPSIHVFNSIACCCALLNCSKLRKNLLIRCGSVVLTVLIVLSTMFLKQHSVYDVFFGSLLAVVTYWLIYRPAPAWQHARSPKYDRKYHRI</sequence>